<feature type="compositionally biased region" description="Basic and acidic residues" evidence="1">
    <location>
        <begin position="18"/>
        <end position="43"/>
    </location>
</feature>
<proteinExistence type="predicted"/>
<organism evidence="2 3">
    <name type="scientific">Pleurodeles waltl</name>
    <name type="common">Iberian ribbed newt</name>
    <dbReference type="NCBI Taxonomy" id="8319"/>
    <lineage>
        <taxon>Eukaryota</taxon>
        <taxon>Metazoa</taxon>
        <taxon>Chordata</taxon>
        <taxon>Craniata</taxon>
        <taxon>Vertebrata</taxon>
        <taxon>Euteleostomi</taxon>
        <taxon>Amphibia</taxon>
        <taxon>Batrachia</taxon>
        <taxon>Caudata</taxon>
        <taxon>Salamandroidea</taxon>
        <taxon>Salamandridae</taxon>
        <taxon>Pleurodelinae</taxon>
        <taxon>Pleurodeles</taxon>
    </lineage>
</organism>
<gene>
    <name evidence="2" type="ORF">NDU88_011674</name>
</gene>
<evidence type="ECO:0000313" key="3">
    <source>
        <dbReference type="Proteomes" id="UP001066276"/>
    </source>
</evidence>
<dbReference type="AlphaFoldDB" id="A0AAV7S657"/>
<dbReference type="EMBL" id="JANPWB010000009">
    <property type="protein sequence ID" value="KAJ1159004.1"/>
    <property type="molecule type" value="Genomic_DNA"/>
</dbReference>
<accession>A0AAV7S657</accession>
<reference evidence="2" key="1">
    <citation type="journal article" date="2022" name="bioRxiv">
        <title>Sequencing and chromosome-scale assembly of the giantPleurodeles waltlgenome.</title>
        <authorList>
            <person name="Brown T."/>
            <person name="Elewa A."/>
            <person name="Iarovenko S."/>
            <person name="Subramanian E."/>
            <person name="Araus A.J."/>
            <person name="Petzold A."/>
            <person name="Susuki M."/>
            <person name="Suzuki K.-i.T."/>
            <person name="Hayashi T."/>
            <person name="Toyoda A."/>
            <person name="Oliveira C."/>
            <person name="Osipova E."/>
            <person name="Leigh N.D."/>
            <person name="Simon A."/>
            <person name="Yun M.H."/>
        </authorList>
    </citation>
    <scope>NUCLEOTIDE SEQUENCE</scope>
    <source>
        <strain evidence="2">20211129_DDA</strain>
        <tissue evidence="2">Liver</tissue>
    </source>
</reference>
<keyword evidence="3" id="KW-1185">Reference proteome</keyword>
<evidence type="ECO:0000313" key="2">
    <source>
        <dbReference type="EMBL" id="KAJ1159004.1"/>
    </source>
</evidence>
<sequence>MKYLHPSSHGNRGPPRGNPREKHKQIMDKKECTAAAQLRDKKSQSITDQLPSSLIGNNLQKQQEEGGTGLTGHGEMELLVEEVKMKEAHLLGHLVPKTSKSTKDKLLKQITWTQSTPSAALRSTDDPKKRKEKVRPITGMSGTDGLQAVGLGTEQAEAGECNKVKANVPWYCCWVFAPLDADPQP</sequence>
<evidence type="ECO:0000256" key="1">
    <source>
        <dbReference type="SAM" id="MobiDB-lite"/>
    </source>
</evidence>
<dbReference type="Proteomes" id="UP001066276">
    <property type="component" value="Chromosome 5"/>
</dbReference>
<protein>
    <submittedName>
        <fullName evidence="2">Uncharacterized protein</fullName>
    </submittedName>
</protein>
<feature type="compositionally biased region" description="Polar residues" evidence="1">
    <location>
        <begin position="44"/>
        <end position="58"/>
    </location>
</feature>
<comment type="caution">
    <text evidence="2">The sequence shown here is derived from an EMBL/GenBank/DDBJ whole genome shotgun (WGS) entry which is preliminary data.</text>
</comment>
<name>A0AAV7S657_PLEWA</name>
<feature type="region of interest" description="Disordered" evidence="1">
    <location>
        <begin position="1"/>
        <end position="72"/>
    </location>
</feature>
<feature type="region of interest" description="Disordered" evidence="1">
    <location>
        <begin position="115"/>
        <end position="146"/>
    </location>
</feature>